<dbReference type="InterPro" id="IPR031358">
    <property type="entry name" value="Stealth_CR1"/>
</dbReference>
<evidence type="ECO:0000313" key="9">
    <source>
        <dbReference type="RefSeq" id="XP_034102574.1"/>
    </source>
</evidence>
<dbReference type="Pfam" id="PF11380">
    <property type="entry name" value="Stealth_CR2"/>
    <property type="match status" value="1"/>
</dbReference>
<accession>A0A6P8WHB7</accession>
<dbReference type="InterPro" id="IPR031357">
    <property type="entry name" value="Stealth_CR3"/>
</dbReference>
<dbReference type="RefSeq" id="XP_034102574.1">
    <property type="nucleotide sequence ID" value="XM_034246683.2"/>
</dbReference>
<dbReference type="Gene3D" id="4.10.470.20">
    <property type="match status" value="1"/>
</dbReference>
<reference evidence="9" key="1">
    <citation type="submission" date="2025-08" db="UniProtKB">
        <authorList>
            <consortium name="RefSeq"/>
        </authorList>
    </citation>
    <scope>IDENTIFICATION</scope>
    <source>
        <strain evidence="9">15112-1751.03</strain>
        <tissue evidence="9">Whole Adult</tissue>
    </source>
</reference>
<evidence type="ECO:0000256" key="1">
    <source>
        <dbReference type="ARBA" id="ARBA00007583"/>
    </source>
</evidence>
<dbReference type="GO" id="GO:0005509">
    <property type="term" value="F:calcium ion binding"/>
    <property type="evidence" value="ECO:0007669"/>
    <property type="project" value="InterPro"/>
</dbReference>
<keyword evidence="3" id="KW-0677">Repeat</keyword>
<keyword evidence="8" id="KW-1185">Reference proteome</keyword>
<keyword evidence="6" id="KW-0472">Membrane</keyword>
<dbReference type="Pfam" id="PF17101">
    <property type="entry name" value="Stealth_CR1"/>
    <property type="match status" value="1"/>
</dbReference>
<organism evidence="8 9">
    <name type="scientific">Drosophila albomicans</name>
    <name type="common">Fruit fly</name>
    <dbReference type="NCBI Taxonomy" id="7291"/>
    <lineage>
        <taxon>Eukaryota</taxon>
        <taxon>Metazoa</taxon>
        <taxon>Ecdysozoa</taxon>
        <taxon>Arthropoda</taxon>
        <taxon>Hexapoda</taxon>
        <taxon>Insecta</taxon>
        <taxon>Pterygota</taxon>
        <taxon>Neoptera</taxon>
        <taxon>Endopterygota</taxon>
        <taxon>Diptera</taxon>
        <taxon>Brachycera</taxon>
        <taxon>Muscomorpha</taxon>
        <taxon>Ephydroidea</taxon>
        <taxon>Drosophilidae</taxon>
        <taxon>Drosophila</taxon>
    </lineage>
</organism>
<dbReference type="AlphaFoldDB" id="A0A6P8WHB7"/>
<evidence type="ECO:0000256" key="3">
    <source>
        <dbReference type="ARBA" id="ARBA00022737"/>
    </source>
</evidence>
<dbReference type="PANTHER" id="PTHR24045">
    <property type="match status" value="1"/>
</dbReference>
<dbReference type="PANTHER" id="PTHR24045:SF0">
    <property type="entry name" value="N-ACETYLGLUCOSAMINE-1-PHOSPHOTRANSFERASE SUBUNITS ALPHA_BETA"/>
    <property type="match status" value="1"/>
</dbReference>
<gene>
    <name evidence="9" type="primary">LOC117567003</name>
</gene>
<keyword evidence="2" id="KW-0808">Transferase</keyword>
<feature type="transmembrane region" description="Helical" evidence="6">
    <location>
        <begin position="644"/>
        <end position="664"/>
    </location>
</feature>
<keyword evidence="6" id="KW-0812">Transmembrane</keyword>
<evidence type="ECO:0000256" key="6">
    <source>
        <dbReference type="SAM" id="Phobius"/>
    </source>
</evidence>
<keyword evidence="5" id="KW-0325">Glycoprotein</keyword>
<protein>
    <submittedName>
        <fullName evidence="9">N-acetylglucosamine-1-phosphotransferase subunits alpha/beta</fullName>
    </submittedName>
</protein>
<name>A0A6P8WHB7_DROAB</name>
<dbReference type="Pfam" id="PF00066">
    <property type="entry name" value="Notch"/>
    <property type="match status" value="1"/>
</dbReference>
<dbReference type="Pfam" id="PF17102">
    <property type="entry name" value="Stealth_CR3"/>
    <property type="match status" value="1"/>
</dbReference>
<evidence type="ECO:0000313" key="8">
    <source>
        <dbReference type="Proteomes" id="UP000515160"/>
    </source>
</evidence>
<dbReference type="InterPro" id="IPR031356">
    <property type="entry name" value="Stealth_CR4"/>
</dbReference>
<evidence type="ECO:0000259" key="7">
    <source>
        <dbReference type="PROSITE" id="PS50222"/>
    </source>
</evidence>
<dbReference type="Gene3D" id="1.10.238.10">
    <property type="entry name" value="EF-hand"/>
    <property type="match status" value="1"/>
</dbReference>
<dbReference type="GeneID" id="117567003"/>
<dbReference type="GO" id="GO:0005794">
    <property type="term" value="C:Golgi apparatus"/>
    <property type="evidence" value="ECO:0007669"/>
    <property type="project" value="TreeGrafter"/>
</dbReference>
<keyword evidence="4" id="KW-1015">Disulfide bond</keyword>
<comment type="similarity">
    <text evidence="1">Belongs to the stealth family.</text>
</comment>
<evidence type="ECO:0000256" key="2">
    <source>
        <dbReference type="ARBA" id="ARBA00022679"/>
    </source>
</evidence>
<dbReference type="Pfam" id="PF17103">
    <property type="entry name" value="Stealth_CR4"/>
    <property type="match status" value="1"/>
</dbReference>
<dbReference type="GO" id="GO:0003976">
    <property type="term" value="F:UDP-N-acetylglucosamine-lysosomal-enzyme N-acetylglucosaminephosphotransferase activity"/>
    <property type="evidence" value="ECO:0007669"/>
    <property type="project" value="TreeGrafter"/>
</dbReference>
<keyword evidence="6" id="KW-1133">Transmembrane helix</keyword>
<dbReference type="CTD" id="79158"/>
<dbReference type="GO" id="GO:0046835">
    <property type="term" value="P:carbohydrate phosphorylation"/>
    <property type="evidence" value="ECO:0007669"/>
    <property type="project" value="TreeGrafter"/>
</dbReference>
<sequence length="679" mass="78553">MRLRRRWQRRMRRTLEKIYRLKMQSRRKLALLAVFGCLCVMIFWLAGQQMLTPTDGHGSHSHGDNRGCAPIDAVYTWVNGTDPDFIETIRRYDPSYDPSRFDDKNELKYSLRSLEQHANWIRHVYIVTNGQIPSWLDLNYDRVTVVPHEMLAPDPRQLPTFSSAAIETFVHRIPKLSKRFLYLNDDIFLGAPLYPEDLYTEAEGVRVYQAWMVPDCALDCPWTYIGDGACDRHCNIDACQFDGGDCNESGTGDLHGELHEAAATVAPPVPAPGHAGLHKFPNMGLQKLFKRSSSNFKELMRHKNVSTLLELRRIVERFNKDKLKSLSPEVDASNPVSSSSIVSTTSATNLLHKEDFKSSTDIYSHSLIATNMLLNRVYGFKARHVLAHVGFLIERDIVTAMQERFQQQVLETANQKFRAASDLQYAFAYYSYLMSETHVLGVDEIFDEFDTDGSGTWSDREVRTCLTRIYPPPLDWSAMRFFEEVVQNCSISLGLDVNANKIVHSTLVYERYEDSNLPTITRELVCRCPLLAEALSANFGVRPKYRYHVSPKRTSHSNFMMLTSNLTEVVEALDRMRRNPRKFNCINDNLDPKRGEDNELVRHLLEDFYLSFFPRRSKFELPPQYRNRYVSWSDYQRWRRRKRAVLVVGYGVSLLLVVFLVCLLCQHKAKIVRRCVQRL</sequence>
<dbReference type="Proteomes" id="UP000515160">
    <property type="component" value="Chromosome 3"/>
</dbReference>
<feature type="domain" description="EF-hand" evidence="7">
    <location>
        <begin position="437"/>
        <end position="472"/>
    </location>
</feature>
<dbReference type="OrthoDB" id="263283at2759"/>
<dbReference type="InterPro" id="IPR002048">
    <property type="entry name" value="EF_hand_dom"/>
</dbReference>
<dbReference type="GO" id="GO:0016256">
    <property type="term" value="P:N-glycan processing to lysosome"/>
    <property type="evidence" value="ECO:0007669"/>
    <property type="project" value="TreeGrafter"/>
</dbReference>
<dbReference type="InterPro" id="IPR047141">
    <property type="entry name" value="Stealth"/>
</dbReference>
<proteinExistence type="inferred from homology"/>
<dbReference type="InterPro" id="IPR000800">
    <property type="entry name" value="Notch_dom"/>
</dbReference>
<evidence type="ECO:0000256" key="5">
    <source>
        <dbReference type="ARBA" id="ARBA00023180"/>
    </source>
</evidence>
<evidence type="ECO:0000256" key="4">
    <source>
        <dbReference type="ARBA" id="ARBA00023157"/>
    </source>
</evidence>
<dbReference type="InterPro" id="IPR021520">
    <property type="entry name" value="Stealth_CR2"/>
</dbReference>
<dbReference type="PROSITE" id="PS50222">
    <property type="entry name" value="EF_HAND_2"/>
    <property type="match status" value="1"/>
</dbReference>